<proteinExistence type="predicted"/>
<name>A0A8J6U3W2_9HYPH</name>
<keyword evidence="2" id="KW-1003">Cell membrane</keyword>
<accession>A0A8J6U3W2</accession>
<feature type="transmembrane region" description="Helical" evidence="6">
    <location>
        <begin position="281"/>
        <end position="303"/>
    </location>
</feature>
<dbReference type="CDD" id="cd06581">
    <property type="entry name" value="TM_PBP1_LivM_like"/>
    <property type="match status" value="1"/>
</dbReference>
<evidence type="ECO:0000256" key="3">
    <source>
        <dbReference type="ARBA" id="ARBA00022692"/>
    </source>
</evidence>
<gene>
    <name evidence="7" type="ORF">ICI42_22610</name>
</gene>
<sequence length="334" mass="36080">MLAAVRSNILPLFFVLLFGLSFTTDAYAQYLINLMLVYVVVAQGLNLILGFAGMFAFAHGAFMAIGAYVSALLMNKFGVSYLVAMPAAGLAAALVGCSIGIPAIRVSGLYLAMVTMGFSEIVQWILRNWKPVTSGTDGISVASPVFFGVELSDDFQTFYIILAVCAVMTALAQFIIRSRLGRAFVAIRDSEIAAQSSGINVARTKVLAFAISAFYAGVGGSLFSLTQHYINPDNFNLYQTIMQFCMVIVGGASSLIGPFIGATILTWLPELLRNAQAFQEIGFGLLLIVFVIFVPKGLAGLLIDKGILPREEYSSRVRGKWVVRKERAEGSERT</sequence>
<evidence type="ECO:0000256" key="5">
    <source>
        <dbReference type="ARBA" id="ARBA00023136"/>
    </source>
</evidence>
<feature type="transmembrane region" description="Helical" evidence="6">
    <location>
        <begin position="81"/>
        <end position="104"/>
    </location>
</feature>
<reference evidence="7" key="1">
    <citation type="submission" date="2020-09" db="EMBL/GenBank/DDBJ databases">
        <title>Genome seq and assembly of Tianweitania sp.</title>
        <authorList>
            <person name="Chhetri G."/>
        </authorList>
    </citation>
    <scope>NUCLEOTIDE SEQUENCE</scope>
    <source>
        <strain evidence="7">Rool2</strain>
    </source>
</reference>
<dbReference type="InterPro" id="IPR001851">
    <property type="entry name" value="ABC_transp_permease"/>
</dbReference>
<dbReference type="GO" id="GO:0015658">
    <property type="term" value="F:branched-chain amino acid transmembrane transporter activity"/>
    <property type="evidence" value="ECO:0007669"/>
    <property type="project" value="InterPro"/>
</dbReference>
<dbReference type="EMBL" id="JACVVX010000014">
    <property type="protein sequence ID" value="MBD0417433.1"/>
    <property type="molecule type" value="Genomic_DNA"/>
</dbReference>
<dbReference type="PANTHER" id="PTHR30482:SF10">
    <property type="entry name" value="HIGH-AFFINITY BRANCHED-CHAIN AMINO ACID TRANSPORT PROTEIN BRAE"/>
    <property type="match status" value="1"/>
</dbReference>
<dbReference type="RefSeq" id="WP_188166874.1">
    <property type="nucleotide sequence ID" value="NZ_JACVVX010000014.1"/>
</dbReference>
<organism evidence="7 8">
    <name type="scientific">Oryzicola mucosus</name>
    <dbReference type="NCBI Taxonomy" id="2767425"/>
    <lineage>
        <taxon>Bacteria</taxon>
        <taxon>Pseudomonadati</taxon>
        <taxon>Pseudomonadota</taxon>
        <taxon>Alphaproteobacteria</taxon>
        <taxon>Hyphomicrobiales</taxon>
        <taxon>Phyllobacteriaceae</taxon>
        <taxon>Oryzicola</taxon>
    </lineage>
</organism>
<dbReference type="Proteomes" id="UP000643405">
    <property type="component" value="Unassembled WGS sequence"/>
</dbReference>
<feature type="transmembrane region" description="Helical" evidence="6">
    <location>
        <begin position="157"/>
        <end position="176"/>
    </location>
</feature>
<comment type="caution">
    <text evidence="7">The sequence shown here is derived from an EMBL/GenBank/DDBJ whole genome shotgun (WGS) entry which is preliminary data.</text>
</comment>
<keyword evidence="5 6" id="KW-0472">Membrane</keyword>
<keyword evidence="4 6" id="KW-1133">Transmembrane helix</keyword>
<evidence type="ECO:0000256" key="1">
    <source>
        <dbReference type="ARBA" id="ARBA00004651"/>
    </source>
</evidence>
<dbReference type="AlphaFoldDB" id="A0A8J6U3W2"/>
<keyword evidence="8" id="KW-1185">Reference proteome</keyword>
<comment type="subcellular location">
    <subcellularLocation>
        <location evidence="1">Cell membrane</location>
        <topology evidence="1">Multi-pass membrane protein</topology>
    </subcellularLocation>
</comment>
<feature type="transmembrane region" description="Helical" evidence="6">
    <location>
        <begin position="241"/>
        <end position="269"/>
    </location>
</feature>
<keyword evidence="3 6" id="KW-0812">Transmembrane</keyword>
<protein>
    <submittedName>
        <fullName evidence="7">Branched-chain amino acid ABC transporter permease</fullName>
    </submittedName>
</protein>
<dbReference type="GO" id="GO:0005886">
    <property type="term" value="C:plasma membrane"/>
    <property type="evidence" value="ECO:0007669"/>
    <property type="project" value="UniProtKB-SubCell"/>
</dbReference>
<evidence type="ECO:0000313" key="7">
    <source>
        <dbReference type="EMBL" id="MBD0417433.1"/>
    </source>
</evidence>
<dbReference type="InterPro" id="IPR043428">
    <property type="entry name" value="LivM-like"/>
</dbReference>
<evidence type="ECO:0000256" key="6">
    <source>
        <dbReference type="SAM" id="Phobius"/>
    </source>
</evidence>
<evidence type="ECO:0000313" key="8">
    <source>
        <dbReference type="Proteomes" id="UP000643405"/>
    </source>
</evidence>
<dbReference type="PANTHER" id="PTHR30482">
    <property type="entry name" value="HIGH-AFFINITY BRANCHED-CHAIN AMINO ACID TRANSPORT SYSTEM PERMEASE"/>
    <property type="match status" value="1"/>
</dbReference>
<feature type="transmembrane region" description="Helical" evidence="6">
    <location>
        <begin position="44"/>
        <end position="69"/>
    </location>
</feature>
<feature type="transmembrane region" description="Helical" evidence="6">
    <location>
        <begin position="206"/>
        <end position="229"/>
    </location>
</feature>
<evidence type="ECO:0000256" key="4">
    <source>
        <dbReference type="ARBA" id="ARBA00022989"/>
    </source>
</evidence>
<evidence type="ECO:0000256" key="2">
    <source>
        <dbReference type="ARBA" id="ARBA00022475"/>
    </source>
</evidence>
<dbReference type="Pfam" id="PF02653">
    <property type="entry name" value="BPD_transp_2"/>
    <property type="match status" value="1"/>
</dbReference>